<dbReference type="EMBL" id="CAJOBJ010334549">
    <property type="protein sequence ID" value="CAF5187233.1"/>
    <property type="molecule type" value="Genomic_DNA"/>
</dbReference>
<evidence type="ECO:0000313" key="4">
    <source>
        <dbReference type="Proteomes" id="UP000681967"/>
    </source>
</evidence>
<feature type="compositionally biased region" description="Low complexity" evidence="1">
    <location>
        <begin position="38"/>
        <end position="47"/>
    </location>
</feature>
<dbReference type="Proteomes" id="UP000681720">
    <property type="component" value="Unassembled WGS sequence"/>
</dbReference>
<dbReference type="Proteomes" id="UP000681967">
    <property type="component" value="Unassembled WGS sequence"/>
</dbReference>
<dbReference type="AlphaFoldDB" id="A0A8S3EX58"/>
<feature type="compositionally biased region" description="Low complexity" evidence="1">
    <location>
        <begin position="1"/>
        <end position="17"/>
    </location>
</feature>
<feature type="non-terminal residue" evidence="2">
    <location>
        <position position="182"/>
    </location>
</feature>
<accession>A0A8S3EX58</accession>
<proteinExistence type="predicted"/>
<evidence type="ECO:0000313" key="2">
    <source>
        <dbReference type="EMBL" id="CAF5089897.1"/>
    </source>
</evidence>
<organism evidence="2 4">
    <name type="scientific">Rotaria magnacalcarata</name>
    <dbReference type="NCBI Taxonomy" id="392030"/>
    <lineage>
        <taxon>Eukaryota</taxon>
        <taxon>Metazoa</taxon>
        <taxon>Spiralia</taxon>
        <taxon>Gnathifera</taxon>
        <taxon>Rotifera</taxon>
        <taxon>Eurotatoria</taxon>
        <taxon>Bdelloidea</taxon>
        <taxon>Philodinida</taxon>
        <taxon>Philodinidae</taxon>
        <taxon>Rotaria</taxon>
    </lineage>
</organism>
<comment type="caution">
    <text evidence="2">The sequence shown here is derived from an EMBL/GenBank/DDBJ whole genome shotgun (WGS) entry which is preliminary data.</text>
</comment>
<evidence type="ECO:0000313" key="3">
    <source>
        <dbReference type="EMBL" id="CAF5187233.1"/>
    </source>
</evidence>
<sequence>MSTASSSSSTGSVSSTTFPLSSLPRDYEILQPPPPSSSPSFFFLPSSDYVEEQSAKEQNNLLPPPPTTPYSYHHQHHHHHHHLYSPVFPSRANLSDACSCNTTNNNYPSQVSSYDTSSSFQSPFIYEQYLTSLKSEQSEHLPYLFDNIIYPQPCSPPSPTNDSITYYQLDQANTTTVINKFP</sequence>
<reference evidence="2" key="1">
    <citation type="submission" date="2021-02" db="EMBL/GenBank/DDBJ databases">
        <authorList>
            <person name="Nowell W R."/>
        </authorList>
    </citation>
    <scope>NUCLEOTIDE SEQUENCE</scope>
</reference>
<protein>
    <submittedName>
        <fullName evidence="2">Uncharacterized protein</fullName>
    </submittedName>
</protein>
<dbReference type="EMBL" id="CAJOBH010235749">
    <property type="protein sequence ID" value="CAF5089897.1"/>
    <property type="molecule type" value="Genomic_DNA"/>
</dbReference>
<gene>
    <name evidence="2" type="ORF">BYL167_LOCUS63001</name>
    <name evidence="3" type="ORF">GIL414_LOCUS71563</name>
</gene>
<evidence type="ECO:0000256" key="1">
    <source>
        <dbReference type="SAM" id="MobiDB-lite"/>
    </source>
</evidence>
<name>A0A8S3EX58_9BILA</name>
<feature type="region of interest" description="Disordered" evidence="1">
    <location>
        <begin position="1"/>
        <end position="76"/>
    </location>
</feature>